<gene>
    <name evidence="1" type="ORF">NCS_10877</name>
</gene>
<dbReference type="EMBL" id="LT841358">
    <property type="protein sequence ID" value="SMH71070.1"/>
    <property type="molecule type" value="Genomic_DNA"/>
</dbReference>
<dbReference type="OrthoDB" id="374371at2157"/>
<keyword evidence="2" id="KW-1185">Reference proteome</keyword>
<proteinExistence type="predicted"/>
<protein>
    <submittedName>
        <fullName evidence="1">Uncharacterized protein</fullName>
    </submittedName>
</protein>
<sequence>MQRVTKKPKETVDDLTPEEIADIKEYEDDKTKGKTKRSNLEELLKELHS</sequence>
<dbReference type="RefSeq" id="WP_157927103.1">
    <property type="nucleotide sequence ID" value="NZ_LT841358.1"/>
</dbReference>
<evidence type="ECO:0000313" key="1">
    <source>
        <dbReference type="EMBL" id="SMH71070.1"/>
    </source>
</evidence>
<organism evidence="1 2">
    <name type="scientific">Candidatus Nitrosotalea okcheonensis</name>
    <dbReference type="NCBI Taxonomy" id="1903276"/>
    <lineage>
        <taxon>Archaea</taxon>
        <taxon>Nitrososphaerota</taxon>
        <taxon>Nitrososphaeria</taxon>
        <taxon>Nitrosotaleales</taxon>
        <taxon>Nitrosotaleaceae</taxon>
        <taxon>Nitrosotalea</taxon>
    </lineage>
</organism>
<evidence type="ECO:0000313" key="2">
    <source>
        <dbReference type="Proteomes" id="UP000230607"/>
    </source>
</evidence>
<reference evidence="2" key="1">
    <citation type="submission" date="2017-03" db="EMBL/GenBank/DDBJ databases">
        <authorList>
            <person name="Herbold C."/>
        </authorList>
    </citation>
    <scope>NUCLEOTIDE SEQUENCE [LARGE SCALE GENOMIC DNA]</scope>
</reference>
<dbReference type="Proteomes" id="UP000230607">
    <property type="component" value="Chromosome 1"/>
</dbReference>
<name>A0A2H1FE87_9ARCH</name>
<accession>A0A2H1FE87</accession>
<dbReference type="AlphaFoldDB" id="A0A2H1FE87"/>